<gene>
    <name evidence="13" type="ORF">EDC39_105180</name>
</gene>
<evidence type="ECO:0000256" key="2">
    <source>
        <dbReference type="ARBA" id="ARBA00005992"/>
    </source>
</evidence>
<evidence type="ECO:0000256" key="4">
    <source>
        <dbReference type="ARBA" id="ARBA00022679"/>
    </source>
</evidence>
<keyword evidence="5" id="KW-0378">Hydrolase</keyword>
<feature type="domain" description="LysM" evidence="11">
    <location>
        <begin position="46"/>
        <end position="90"/>
    </location>
</feature>
<feature type="active site" description="Proton donor/acceptor" evidence="9">
    <location>
        <position position="194"/>
    </location>
</feature>
<evidence type="ECO:0000256" key="5">
    <source>
        <dbReference type="ARBA" id="ARBA00022801"/>
    </source>
</evidence>
<dbReference type="InterPro" id="IPR038063">
    <property type="entry name" value="Transpep_catalytic_dom"/>
</dbReference>
<keyword evidence="7 9" id="KW-0573">Peptidoglycan synthesis</keyword>
<dbReference type="InterPro" id="IPR050979">
    <property type="entry name" value="LD-transpeptidase"/>
</dbReference>
<feature type="active site" description="Nucleophile" evidence="9">
    <location>
        <position position="210"/>
    </location>
</feature>
<evidence type="ECO:0000256" key="7">
    <source>
        <dbReference type="ARBA" id="ARBA00022984"/>
    </source>
</evidence>
<keyword evidence="4" id="KW-0808">Transferase</keyword>
<comment type="caution">
    <text evidence="13">The sequence shown here is derived from an EMBL/GenBank/DDBJ whole genome shotgun (WGS) entry which is preliminary data.</text>
</comment>
<evidence type="ECO:0000313" key="14">
    <source>
        <dbReference type="Proteomes" id="UP000324159"/>
    </source>
</evidence>
<organism evidence="13 14">
    <name type="scientific">Geothermobacter ehrlichii</name>
    <dbReference type="NCBI Taxonomy" id="213224"/>
    <lineage>
        <taxon>Bacteria</taxon>
        <taxon>Pseudomonadati</taxon>
        <taxon>Thermodesulfobacteriota</taxon>
        <taxon>Desulfuromonadia</taxon>
        <taxon>Desulfuromonadales</taxon>
        <taxon>Geothermobacteraceae</taxon>
        <taxon>Geothermobacter</taxon>
    </lineage>
</organism>
<dbReference type="RefSeq" id="WP_148895743.1">
    <property type="nucleotide sequence ID" value="NZ_VNIB01000005.1"/>
</dbReference>
<proteinExistence type="inferred from homology"/>
<dbReference type="EMBL" id="VNIB01000005">
    <property type="protein sequence ID" value="TYO98811.1"/>
    <property type="molecule type" value="Genomic_DNA"/>
</dbReference>
<keyword evidence="3" id="KW-0328">Glycosyltransferase</keyword>
<dbReference type="PANTHER" id="PTHR30582:SF24">
    <property type="entry name" value="L,D-TRANSPEPTIDASE ERFK_SRFK-RELATED"/>
    <property type="match status" value="1"/>
</dbReference>
<dbReference type="PROSITE" id="PS52029">
    <property type="entry name" value="LD_TPASE"/>
    <property type="match status" value="1"/>
</dbReference>
<feature type="chain" id="PRO_5022983222" evidence="10">
    <location>
        <begin position="24"/>
        <end position="239"/>
    </location>
</feature>
<protein>
    <submittedName>
        <fullName evidence="13">L,D-transpeptidase ErfK/SrfK</fullName>
    </submittedName>
</protein>
<evidence type="ECO:0000313" key="13">
    <source>
        <dbReference type="EMBL" id="TYO98811.1"/>
    </source>
</evidence>
<name>A0A5D3WKS9_9BACT</name>
<evidence type="ECO:0000256" key="6">
    <source>
        <dbReference type="ARBA" id="ARBA00022960"/>
    </source>
</evidence>
<evidence type="ECO:0000259" key="11">
    <source>
        <dbReference type="PROSITE" id="PS51782"/>
    </source>
</evidence>
<dbReference type="GO" id="GO:0018104">
    <property type="term" value="P:peptidoglycan-protein cross-linking"/>
    <property type="evidence" value="ECO:0007669"/>
    <property type="project" value="TreeGrafter"/>
</dbReference>
<evidence type="ECO:0000259" key="12">
    <source>
        <dbReference type="PROSITE" id="PS52029"/>
    </source>
</evidence>
<reference evidence="13 14" key="1">
    <citation type="submission" date="2019-07" db="EMBL/GenBank/DDBJ databases">
        <title>Genomic Encyclopedia of Type Strains, Phase IV (KMG-IV): sequencing the most valuable type-strain genomes for metagenomic binning, comparative biology and taxonomic classification.</title>
        <authorList>
            <person name="Goeker M."/>
        </authorList>
    </citation>
    <scope>NUCLEOTIDE SEQUENCE [LARGE SCALE GENOMIC DNA]</scope>
    <source>
        <strain evidence="13 14">SS015</strain>
    </source>
</reference>
<sequence>MKKNICLLLLALLPALSPATVRAWHPRNAGLSDVTSGLPPVIGKQRSYLPAPGETLMEIAWRAGIGFSNLRRANPGVAPWHPPLGREIILPLAVPVPPGIEEGLTVDLAAMRVWLLWWEGNRRRIRWYPIGIGREGFATPTGRFAVTTVIERPTWFPPPALRAEEGLPAAVPPGPDNPLGDYWIGTTAPGIGLHGTNRPFGVGRRVSHGCLRLYPRDIRDLARHVRPGMPLRILGREFN</sequence>
<keyword evidence="14" id="KW-1185">Reference proteome</keyword>
<comment type="similarity">
    <text evidence="2">Belongs to the YkuD family.</text>
</comment>
<accession>A0A5D3WKS9</accession>
<dbReference type="SUPFAM" id="SSF141523">
    <property type="entry name" value="L,D-transpeptidase catalytic domain-like"/>
    <property type="match status" value="1"/>
</dbReference>
<keyword evidence="6 9" id="KW-0133">Cell shape</keyword>
<evidence type="ECO:0000256" key="1">
    <source>
        <dbReference type="ARBA" id="ARBA00004752"/>
    </source>
</evidence>
<dbReference type="GO" id="GO:0071555">
    <property type="term" value="P:cell wall organization"/>
    <property type="evidence" value="ECO:0007669"/>
    <property type="project" value="UniProtKB-UniRule"/>
</dbReference>
<dbReference type="InterPro" id="IPR005490">
    <property type="entry name" value="LD_TPept_cat_dom"/>
</dbReference>
<dbReference type="Pfam" id="PF03734">
    <property type="entry name" value="YkuD"/>
    <property type="match status" value="1"/>
</dbReference>
<evidence type="ECO:0000256" key="8">
    <source>
        <dbReference type="ARBA" id="ARBA00023316"/>
    </source>
</evidence>
<dbReference type="CDD" id="cd16913">
    <property type="entry name" value="YkuD_like"/>
    <property type="match status" value="1"/>
</dbReference>
<dbReference type="CDD" id="cd00118">
    <property type="entry name" value="LysM"/>
    <property type="match status" value="1"/>
</dbReference>
<dbReference type="InterPro" id="IPR018392">
    <property type="entry name" value="LysM"/>
</dbReference>
<comment type="pathway">
    <text evidence="1 9">Cell wall biogenesis; peptidoglycan biosynthesis.</text>
</comment>
<dbReference type="Gene3D" id="2.40.440.10">
    <property type="entry name" value="L,D-transpeptidase catalytic domain-like"/>
    <property type="match status" value="1"/>
</dbReference>
<dbReference type="AlphaFoldDB" id="A0A5D3WKS9"/>
<keyword evidence="10" id="KW-0732">Signal</keyword>
<dbReference type="GO" id="GO:0016757">
    <property type="term" value="F:glycosyltransferase activity"/>
    <property type="evidence" value="ECO:0007669"/>
    <property type="project" value="UniProtKB-KW"/>
</dbReference>
<dbReference type="PROSITE" id="PS51782">
    <property type="entry name" value="LYSM"/>
    <property type="match status" value="1"/>
</dbReference>
<evidence type="ECO:0000256" key="10">
    <source>
        <dbReference type="SAM" id="SignalP"/>
    </source>
</evidence>
<feature type="domain" description="L,D-TPase catalytic" evidence="12">
    <location>
        <begin position="102"/>
        <end position="234"/>
    </location>
</feature>
<dbReference type="GO" id="GO:0005576">
    <property type="term" value="C:extracellular region"/>
    <property type="evidence" value="ECO:0007669"/>
    <property type="project" value="TreeGrafter"/>
</dbReference>
<feature type="signal peptide" evidence="10">
    <location>
        <begin position="1"/>
        <end position="23"/>
    </location>
</feature>
<evidence type="ECO:0000256" key="3">
    <source>
        <dbReference type="ARBA" id="ARBA00022676"/>
    </source>
</evidence>
<dbReference type="GO" id="GO:0071972">
    <property type="term" value="F:peptidoglycan L,D-transpeptidase activity"/>
    <property type="evidence" value="ECO:0007669"/>
    <property type="project" value="TreeGrafter"/>
</dbReference>
<keyword evidence="8 9" id="KW-0961">Cell wall biogenesis/degradation</keyword>
<dbReference type="UniPathway" id="UPA00219"/>
<dbReference type="Proteomes" id="UP000324159">
    <property type="component" value="Unassembled WGS sequence"/>
</dbReference>
<evidence type="ECO:0000256" key="9">
    <source>
        <dbReference type="PROSITE-ProRule" id="PRU01373"/>
    </source>
</evidence>
<dbReference type="OrthoDB" id="9787225at2"/>
<dbReference type="PANTHER" id="PTHR30582">
    <property type="entry name" value="L,D-TRANSPEPTIDASE"/>
    <property type="match status" value="1"/>
</dbReference>
<dbReference type="GO" id="GO:0008360">
    <property type="term" value="P:regulation of cell shape"/>
    <property type="evidence" value="ECO:0007669"/>
    <property type="project" value="UniProtKB-UniRule"/>
</dbReference>